<dbReference type="EMBL" id="AMGY01000002">
    <property type="protein sequence ID" value="EXJ89708.1"/>
    <property type="molecule type" value="Genomic_DNA"/>
</dbReference>
<feature type="compositionally biased region" description="Basic residues" evidence="1">
    <location>
        <begin position="139"/>
        <end position="152"/>
    </location>
</feature>
<dbReference type="GeneID" id="19166905"/>
<accession>W9YB04</accession>
<evidence type="ECO:0008006" key="4">
    <source>
        <dbReference type="Google" id="ProtNLM"/>
    </source>
</evidence>
<feature type="region of interest" description="Disordered" evidence="1">
    <location>
        <begin position="137"/>
        <end position="177"/>
    </location>
</feature>
<sequence length="191" mass="20371">MSGPYDQYSTNSQGPHHQYPAYDQPSYYPSEGYAPQSYQQQGYQQQQYYPDTRSPQEQYSYTPQAGNADYYRGNGSGAGIQSHSQQQGPVTGSESDRGLLGAVGGGAAGAWGGHKAGHGVLGALGGAILGSLAEDYAKKHSKKNQHTSKPPKHQTNSSYGRSSSPRLSSASTAAYPNDFGSVASSFFHHKK</sequence>
<proteinExistence type="predicted"/>
<dbReference type="HOGENOM" id="CLU_109448_0_0_1"/>
<feature type="compositionally biased region" description="Polar residues" evidence="1">
    <location>
        <begin position="79"/>
        <end position="93"/>
    </location>
</feature>
<feature type="region of interest" description="Disordered" evidence="1">
    <location>
        <begin position="1"/>
        <end position="103"/>
    </location>
</feature>
<protein>
    <recommendedName>
        <fullName evidence="4">Glycine zipper 2TM domain-containing protein</fullName>
    </recommendedName>
</protein>
<dbReference type="Proteomes" id="UP000019478">
    <property type="component" value="Unassembled WGS sequence"/>
</dbReference>
<gene>
    <name evidence="2" type="ORF">A1O3_02775</name>
</gene>
<keyword evidence="3" id="KW-1185">Reference proteome</keyword>
<feature type="compositionally biased region" description="Low complexity" evidence="1">
    <location>
        <begin position="157"/>
        <end position="171"/>
    </location>
</feature>
<organism evidence="2 3">
    <name type="scientific">Capronia epimyces CBS 606.96</name>
    <dbReference type="NCBI Taxonomy" id="1182542"/>
    <lineage>
        <taxon>Eukaryota</taxon>
        <taxon>Fungi</taxon>
        <taxon>Dikarya</taxon>
        <taxon>Ascomycota</taxon>
        <taxon>Pezizomycotina</taxon>
        <taxon>Eurotiomycetes</taxon>
        <taxon>Chaetothyriomycetidae</taxon>
        <taxon>Chaetothyriales</taxon>
        <taxon>Herpotrichiellaceae</taxon>
        <taxon>Capronia</taxon>
    </lineage>
</organism>
<dbReference type="eggNOG" id="ENOG502S756">
    <property type="taxonomic scope" value="Eukaryota"/>
</dbReference>
<comment type="caution">
    <text evidence="2">The sequence shown here is derived from an EMBL/GenBank/DDBJ whole genome shotgun (WGS) entry which is preliminary data.</text>
</comment>
<dbReference type="STRING" id="1182542.W9YB04"/>
<evidence type="ECO:0000313" key="2">
    <source>
        <dbReference type="EMBL" id="EXJ89708.1"/>
    </source>
</evidence>
<dbReference type="PANTHER" id="PTHR37014:SF8">
    <property type="entry name" value="RICH PROTEIN, PUTATIVE (AFU_ORTHOLOGUE AFUA_7G04870)-RELATED"/>
    <property type="match status" value="1"/>
</dbReference>
<feature type="compositionally biased region" description="Polar residues" evidence="1">
    <location>
        <begin position="53"/>
        <end position="65"/>
    </location>
</feature>
<evidence type="ECO:0000256" key="1">
    <source>
        <dbReference type="SAM" id="MobiDB-lite"/>
    </source>
</evidence>
<dbReference type="PANTHER" id="PTHR37014">
    <property type="entry name" value="EXPRESSION LETHALITY PROTEIN HEL10, PUTATIVE (AFU_ORTHOLOGUE AFUA_1G06580)-RELATED"/>
    <property type="match status" value="1"/>
</dbReference>
<dbReference type="AlphaFoldDB" id="W9YB04"/>
<evidence type="ECO:0000313" key="3">
    <source>
        <dbReference type="Proteomes" id="UP000019478"/>
    </source>
</evidence>
<reference evidence="2 3" key="1">
    <citation type="submission" date="2013-03" db="EMBL/GenBank/DDBJ databases">
        <title>The Genome Sequence of Capronia epimyces CBS 606.96.</title>
        <authorList>
            <consortium name="The Broad Institute Genomics Platform"/>
            <person name="Cuomo C."/>
            <person name="de Hoog S."/>
            <person name="Gorbushina A."/>
            <person name="Walker B."/>
            <person name="Young S.K."/>
            <person name="Zeng Q."/>
            <person name="Gargeya S."/>
            <person name="Fitzgerald M."/>
            <person name="Haas B."/>
            <person name="Abouelleil A."/>
            <person name="Allen A.W."/>
            <person name="Alvarado L."/>
            <person name="Arachchi H.M."/>
            <person name="Berlin A.M."/>
            <person name="Chapman S.B."/>
            <person name="Gainer-Dewar J."/>
            <person name="Goldberg J."/>
            <person name="Griggs A."/>
            <person name="Gujja S."/>
            <person name="Hansen M."/>
            <person name="Howarth C."/>
            <person name="Imamovic A."/>
            <person name="Ireland A."/>
            <person name="Larimer J."/>
            <person name="McCowan C."/>
            <person name="Murphy C."/>
            <person name="Pearson M."/>
            <person name="Poon T.W."/>
            <person name="Priest M."/>
            <person name="Roberts A."/>
            <person name="Saif S."/>
            <person name="Shea T."/>
            <person name="Sisk P."/>
            <person name="Sykes S."/>
            <person name="Wortman J."/>
            <person name="Nusbaum C."/>
            <person name="Birren B."/>
        </authorList>
    </citation>
    <scope>NUCLEOTIDE SEQUENCE [LARGE SCALE GENOMIC DNA]</scope>
    <source>
        <strain evidence="2 3">CBS 606.96</strain>
    </source>
</reference>
<dbReference type="RefSeq" id="XP_007731105.1">
    <property type="nucleotide sequence ID" value="XM_007732915.1"/>
</dbReference>
<name>W9YB04_9EURO</name>
<feature type="compositionally biased region" description="Low complexity" evidence="1">
    <location>
        <begin position="36"/>
        <end position="49"/>
    </location>
</feature>